<dbReference type="AlphaFoldDB" id="A0A0A9GXS1"/>
<sequence length="52" mass="5385">MQPASSFLLISPVAGITTAFCLVERPFPFTGPFLPPPAPLSSAPNPPDVGFS</sequence>
<dbReference type="EMBL" id="GBRH01168111">
    <property type="protein sequence ID" value="JAE29785.1"/>
    <property type="molecule type" value="Transcribed_RNA"/>
</dbReference>
<reference evidence="1" key="1">
    <citation type="submission" date="2014-09" db="EMBL/GenBank/DDBJ databases">
        <authorList>
            <person name="Magalhaes I.L.F."/>
            <person name="Oliveira U."/>
            <person name="Santos F.R."/>
            <person name="Vidigal T.H.D.A."/>
            <person name="Brescovit A.D."/>
            <person name="Santos A.J."/>
        </authorList>
    </citation>
    <scope>NUCLEOTIDE SEQUENCE</scope>
    <source>
        <tissue evidence="1">Shoot tissue taken approximately 20 cm above the soil surface</tissue>
    </source>
</reference>
<organism evidence="1">
    <name type="scientific">Arundo donax</name>
    <name type="common">Giant reed</name>
    <name type="synonym">Donax arundinaceus</name>
    <dbReference type="NCBI Taxonomy" id="35708"/>
    <lineage>
        <taxon>Eukaryota</taxon>
        <taxon>Viridiplantae</taxon>
        <taxon>Streptophyta</taxon>
        <taxon>Embryophyta</taxon>
        <taxon>Tracheophyta</taxon>
        <taxon>Spermatophyta</taxon>
        <taxon>Magnoliopsida</taxon>
        <taxon>Liliopsida</taxon>
        <taxon>Poales</taxon>
        <taxon>Poaceae</taxon>
        <taxon>PACMAD clade</taxon>
        <taxon>Arundinoideae</taxon>
        <taxon>Arundineae</taxon>
        <taxon>Arundo</taxon>
    </lineage>
</organism>
<evidence type="ECO:0000313" key="1">
    <source>
        <dbReference type="EMBL" id="JAE29785.1"/>
    </source>
</evidence>
<proteinExistence type="predicted"/>
<reference evidence="1" key="2">
    <citation type="journal article" date="2015" name="Data Brief">
        <title>Shoot transcriptome of the giant reed, Arundo donax.</title>
        <authorList>
            <person name="Barrero R.A."/>
            <person name="Guerrero F.D."/>
            <person name="Moolhuijzen P."/>
            <person name="Goolsby J.A."/>
            <person name="Tidwell J."/>
            <person name="Bellgard S.E."/>
            <person name="Bellgard M.I."/>
        </authorList>
    </citation>
    <scope>NUCLEOTIDE SEQUENCE</scope>
    <source>
        <tissue evidence="1">Shoot tissue taken approximately 20 cm above the soil surface</tissue>
    </source>
</reference>
<protein>
    <submittedName>
        <fullName evidence="1">Uncharacterized protein</fullName>
    </submittedName>
</protein>
<name>A0A0A9GXS1_ARUDO</name>
<accession>A0A0A9GXS1</accession>